<accession>A0A6H5HBZ9</accession>
<feature type="non-terminal residue" evidence="2">
    <location>
        <position position="75"/>
    </location>
</feature>
<organism evidence="2 3">
    <name type="scientific">Nesidiocoris tenuis</name>
    <dbReference type="NCBI Taxonomy" id="355587"/>
    <lineage>
        <taxon>Eukaryota</taxon>
        <taxon>Metazoa</taxon>
        <taxon>Ecdysozoa</taxon>
        <taxon>Arthropoda</taxon>
        <taxon>Hexapoda</taxon>
        <taxon>Insecta</taxon>
        <taxon>Pterygota</taxon>
        <taxon>Neoptera</taxon>
        <taxon>Paraneoptera</taxon>
        <taxon>Hemiptera</taxon>
        <taxon>Heteroptera</taxon>
        <taxon>Panheteroptera</taxon>
        <taxon>Cimicomorpha</taxon>
        <taxon>Miridae</taxon>
        <taxon>Dicyphina</taxon>
        <taxon>Nesidiocoris</taxon>
    </lineage>
</organism>
<dbReference type="AlphaFoldDB" id="A0A6H5HBZ9"/>
<protein>
    <submittedName>
        <fullName evidence="2">Uncharacterized protein</fullName>
    </submittedName>
</protein>
<proteinExistence type="predicted"/>
<name>A0A6H5HBZ9_9HEMI</name>
<evidence type="ECO:0000313" key="2">
    <source>
        <dbReference type="EMBL" id="CAB0014691.1"/>
    </source>
</evidence>
<dbReference type="EMBL" id="CADCXU010028200">
    <property type="protein sequence ID" value="CAB0014691.1"/>
    <property type="molecule type" value="Genomic_DNA"/>
</dbReference>
<evidence type="ECO:0000256" key="1">
    <source>
        <dbReference type="SAM" id="MobiDB-lite"/>
    </source>
</evidence>
<gene>
    <name evidence="2" type="ORF">NTEN_LOCUS19103</name>
</gene>
<feature type="region of interest" description="Disordered" evidence="1">
    <location>
        <begin position="55"/>
        <end position="75"/>
    </location>
</feature>
<keyword evidence="3" id="KW-1185">Reference proteome</keyword>
<sequence>MLPVCDIEKAGKHQKVKMSQCHFLNHACQLPGSFNSPIPLPDVLPEGVDLEGCTPTRGNAPRSMVPDTSGILPSC</sequence>
<evidence type="ECO:0000313" key="3">
    <source>
        <dbReference type="Proteomes" id="UP000479000"/>
    </source>
</evidence>
<dbReference type="Proteomes" id="UP000479000">
    <property type="component" value="Unassembled WGS sequence"/>
</dbReference>
<reference evidence="2 3" key="1">
    <citation type="submission" date="2020-02" db="EMBL/GenBank/DDBJ databases">
        <authorList>
            <person name="Ferguson B K."/>
        </authorList>
    </citation>
    <scope>NUCLEOTIDE SEQUENCE [LARGE SCALE GENOMIC DNA]</scope>
</reference>